<evidence type="ECO:0000256" key="1">
    <source>
        <dbReference type="SAM" id="MobiDB-lite"/>
    </source>
</evidence>
<comment type="caution">
    <text evidence="3">The sequence shown here is derived from an EMBL/GenBank/DDBJ whole genome shotgun (WGS) entry which is preliminary data.</text>
</comment>
<organism evidence="3 4">
    <name type="scientific">Armadillidium nasatum</name>
    <dbReference type="NCBI Taxonomy" id="96803"/>
    <lineage>
        <taxon>Eukaryota</taxon>
        <taxon>Metazoa</taxon>
        <taxon>Ecdysozoa</taxon>
        <taxon>Arthropoda</taxon>
        <taxon>Crustacea</taxon>
        <taxon>Multicrustacea</taxon>
        <taxon>Malacostraca</taxon>
        <taxon>Eumalacostraca</taxon>
        <taxon>Peracarida</taxon>
        <taxon>Isopoda</taxon>
        <taxon>Oniscidea</taxon>
        <taxon>Crinocheta</taxon>
        <taxon>Armadillidiidae</taxon>
        <taxon>Armadillidium</taxon>
    </lineage>
</organism>
<dbReference type="OrthoDB" id="6374276at2759"/>
<feature type="compositionally biased region" description="Basic and acidic residues" evidence="1">
    <location>
        <begin position="30"/>
        <end position="56"/>
    </location>
</feature>
<feature type="compositionally biased region" description="Basic residues" evidence="1">
    <location>
        <begin position="1"/>
        <end position="21"/>
    </location>
</feature>
<sequence length="414" mass="46972">MPPSKKKLARRKNAEHLHKRRYDAPVSQSEKVEEPPMARDVNLESKDEERVEKDLESCPDSEDGVNLGLNLSDNDEINENKTLNSVKKRKKIIEEFDKDLLNQGNIANEEDNCHYVLMQKSQLGKLIGESAYCRSCGGRDFKIEKAKGKYNLSTPFYTLKCCNEDCGLEASRRACPTKNVRGKEVSDIIARFSMINANMGVGYKALASIFTAFNLPVPSLTQTGKVGRLLLLEIEEQGKLILERCRAVVHKHYEKYFPNSVNESGKAMIVVCFDGPWKTRGHHSHIGIGLCSGFRNQYNSRFPCSYSGSMEPEIARILWERSKNSNLWYTTMVTDGDSKAHTKRLTENVGNIEKMKNAIMASFYHHVQTPKEPIGVHHLCPEGKDSWCFYKKAEHEGKEPDPKNFTHPISKKDA</sequence>
<dbReference type="InterPro" id="IPR049012">
    <property type="entry name" value="Mutator_transp_dom"/>
</dbReference>
<feature type="domain" description="Mutator-like transposase" evidence="2">
    <location>
        <begin position="133"/>
        <end position="290"/>
    </location>
</feature>
<dbReference type="EMBL" id="SEYY01001521">
    <property type="protein sequence ID" value="KAB7505250.1"/>
    <property type="molecule type" value="Genomic_DNA"/>
</dbReference>
<protein>
    <recommendedName>
        <fullName evidence="2">Mutator-like transposase domain-containing protein</fullName>
    </recommendedName>
</protein>
<evidence type="ECO:0000259" key="2">
    <source>
        <dbReference type="Pfam" id="PF20700"/>
    </source>
</evidence>
<dbReference type="Proteomes" id="UP000326759">
    <property type="component" value="Unassembled WGS sequence"/>
</dbReference>
<proteinExistence type="predicted"/>
<accession>A0A5N5TJ04</accession>
<feature type="region of interest" description="Disordered" evidence="1">
    <location>
        <begin position="395"/>
        <end position="414"/>
    </location>
</feature>
<reference evidence="3 4" key="1">
    <citation type="journal article" date="2019" name="PLoS Biol.">
        <title>Sex chromosomes control vertical transmission of feminizing Wolbachia symbionts in an isopod.</title>
        <authorList>
            <person name="Becking T."/>
            <person name="Chebbi M.A."/>
            <person name="Giraud I."/>
            <person name="Moumen B."/>
            <person name="Laverre T."/>
            <person name="Caubet Y."/>
            <person name="Peccoud J."/>
            <person name="Gilbert C."/>
            <person name="Cordaux R."/>
        </authorList>
    </citation>
    <scope>NUCLEOTIDE SEQUENCE [LARGE SCALE GENOMIC DNA]</scope>
    <source>
        <strain evidence="3">ANa2</strain>
        <tissue evidence="3">Whole body excluding digestive tract and cuticle</tissue>
    </source>
</reference>
<gene>
    <name evidence="3" type="ORF">Anas_13051</name>
</gene>
<name>A0A5N5TJ04_9CRUS</name>
<evidence type="ECO:0000313" key="3">
    <source>
        <dbReference type="EMBL" id="KAB7505250.1"/>
    </source>
</evidence>
<evidence type="ECO:0000313" key="4">
    <source>
        <dbReference type="Proteomes" id="UP000326759"/>
    </source>
</evidence>
<dbReference type="Pfam" id="PF20700">
    <property type="entry name" value="Mutator"/>
    <property type="match status" value="1"/>
</dbReference>
<dbReference type="AlphaFoldDB" id="A0A5N5TJ04"/>
<feature type="region of interest" description="Disordered" evidence="1">
    <location>
        <begin position="1"/>
        <end position="64"/>
    </location>
</feature>
<keyword evidence="4" id="KW-1185">Reference proteome</keyword>